<evidence type="ECO:0000313" key="3">
    <source>
        <dbReference type="Proteomes" id="UP000077202"/>
    </source>
</evidence>
<feature type="coiled-coil region" evidence="1">
    <location>
        <begin position="8"/>
        <end position="116"/>
    </location>
</feature>
<sequence length="155" mass="17524">MSRVKKSREAYDATVKRAERLIATAEKREKKHIENLAQLEVRRAEEARIADELRRKLAGTKTAEEDLRRQISEIESKCETEFRRAEELSASLSAGNQKHEDELKDWAKKLAEYESAKSSEVKCCVWKVSGSEYGFALPSESSALAEYCLLGVALA</sequence>
<keyword evidence="1" id="KW-0175">Coiled coil</keyword>
<evidence type="ECO:0000256" key="1">
    <source>
        <dbReference type="SAM" id="Coils"/>
    </source>
</evidence>
<accession>A0A176WRM8</accession>
<comment type="caution">
    <text evidence="2">The sequence shown here is derived from an EMBL/GenBank/DDBJ whole genome shotgun (WGS) entry which is preliminary data.</text>
</comment>
<organism evidence="2 3">
    <name type="scientific">Marchantia polymorpha subsp. ruderalis</name>
    <dbReference type="NCBI Taxonomy" id="1480154"/>
    <lineage>
        <taxon>Eukaryota</taxon>
        <taxon>Viridiplantae</taxon>
        <taxon>Streptophyta</taxon>
        <taxon>Embryophyta</taxon>
        <taxon>Marchantiophyta</taxon>
        <taxon>Marchantiopsida</taxon>
        <taxon>Marchantiidae</taxon>
        <taxon>Marchantiales</taxon>
        <taxon>Marchantiaceae</taxon>
        <taxon>Marchantia</taxon>
    </lineage>
</organism>
<proteinExistence type="predicted"/>
<dbReference type="Proteomes" id="UP000077202">
    <property type="component" value="Unassembled WGS sequence"/>
</dbReference>
<name>A0A176WRM8_MARPO</name>
<evidence type="ECO:0000313" key="2">
    <source>
        <dbReference type="EMBL" id="OAE34946.1"/>
    </source>
</evidence>
<gene>
    <name evidence="2" type="ORF">AXG93_593s1020</name>
</gene>
<protein>
    <submittedName>
        <fullName evidence="2">Uncharacterized protein</fullName>
    </submittedName>
</protein>
<dbReference type="AlphaFoldDB" id="A0A176WRM8"/>
<dbReference type="EMBL" id="LVLJ01000294">
    <property type="protein sequence ID" value="OAE34946.1"/>
    <property type="molecule type" value="Genomic_DNA"/>
</dbReference>
<reference evidence="2" key="1">
    <citation type="submission" date="2016-03" db="EMBL/GenBank/DDBJ databases">
        <title>Mechanisms controlling the formation of the plant cell surface in tip-growing cells are functionally conserved among land plants.</title>
        <authorList>
            <person name="Honkanen S."/>
            <person name="Jones V.A."/>
            <person name="Morieri G."/>
            <person name="Champion C."/>
            <person name="Hetherington A.J."/>
            <person name="Kelly S."/>
            <person name="Saint-Marcoux D."/>
            <person name="Proust H."/>
            <person name="Prescott H."/>
            <person name="Dolan L."/>
        </authorList>
    </citation>
    <scope>NUCLEOTIDE SEQUENCE [LARGE SCALE GENOMIC DNA]</scope>
    <source>
        <tissue evidence="2">Whole gametophyte</tissue>
    </source>
</reference>
<keyword evidence="3" id="KW-1185">Reference proteome</keyword>